<evidence type="ECO:0008006" key="4">
    <source>
        <dbReference type="Google" id="ProtNLM"/>
    </source>
</evidence>
<evidence type="ECO:0000313" key="3">
    <source>
        <dbReference type="Proteomes" id="UP000597341"/>
    </source>
</evidence>
<dbReference type="Gene3D" id="1.20.5.340">
    <property type="match status" value="1"/>
</dbReference>
<feature type="region of interest" description="Disordered" evidence="1">
    <location>
        <begin position="270"/>
        <end position="304"/>
    </location>
</feature>
<evidence type="ECO:0000313" key="2">
    <source>
        <dbReference type="EMBL" id="GHE17256.1"/>
    </source>
</evidence>
<dbReference type="RefSeq" id="WP_191279205.1">
    <property type="nucleotide sequence ID" value="NZ_BNAD01000004.1"/>
</dbReference>
<evidence type="ECO:0000256" key="1">
    <source>
        <dbReference type="SAM" id="MobiDB-lite"/>
    </source>
</evidence>
<comment type="caution">
    <text evidence="2">The sequence shown here is derived from an EMBL/GenBank/DDBJ whole genome shotgun (WGS) entry which is preliminary data.</text>
</comment>
<accession>A0ABQ3HJ04</accession>
<sequence>MPDSSSDPLLEIADDLYALPLADFTPARDALVKEHKGDKALATAIKALRKASVAAWVVNLLVRRDPDQVDQVLAVGQALRDAQENLDAAQLREFTKQRRQLTASVTTAARRLAREEGVRTTQSVADQVEATLTAAMLEPDAAKAVRSGLLVTSLSATGLGDLDLSGAVALPEALGFSARPRPAAPVDTPDPSRRPQLHVVPDPDADAKARAAADERLAEARAVLKDAEKEHRAARRSVEKLEARTLQLQSELDELRSRIAAQEAALEEVDDELGEAEAARAEAEEAVEEARAEVEAARERRDSL</sequence>
<keyword evidence="3" id="KW-1185">Reference proteome</keyword>
<feature type="compositionally biased region" description="Basic and acidic residues" evidence="1">
    <location>
        <begin position="277"/>
        <end position="304"/>
    </location>
</feature>
<protein>
    <recommendedName>
        <fullName evidence="4">Transposase</fullName>
    </recommendedName>
</protein>
<organism evidence="2 3">
    <name type="scientific">Nocardioides flavus</name>
    <name type="common">ex Wang et al. 2016</name>
    <dbReference type="NCBI Taxonomy" id="2058780"/>
    <lineage>
        <taxon>Bacteria</taxon>
        <taxon>Bacillati</taxon>
        <taxon>Actinomycetota</taxon>
        <taxon>Actinomycetes</taxon>
        <taxon>Propionibacteriales</taxon>
        <taxon>Nocardioidaceae</taxon>
        <taxon>Nocardioides</taxon>
    </lineage>
</organism>
<dbReference type="EMBL" id="BNAD01000004">
    <property type="protein sequence ID" value="GHE17256.1"/>
    <property type="molecule type" value="Genomic_DNA"/>
</dbReference>
<feature type="region of interest" description="Disordered" evidence="1">
    <location>
        <begin position="178"/>
        <end position="209"/>
    </location>
</feature>
<dbReference type="Proteomes" id="UP000597341">
    <property type="component" value="Unassembled WGS sequence"/>
</dbReference>
<reference evidence="3" key="1">
    <citation type="journal article" date="2019" name="Int. J. Syst. Evol. Microbiol.">
        <title>The Global Catalogue of Microorganisms (GCM) 10K type strain sequencing project: providing services to taxonomists for standard genome sequencing and annotation.</title>
        <authorList>
            <consortium name="The Broad Institute Genomics Platform"/>
            <consortium name="The Broad Institute Genome Sequencing Center for Infectious Disease"/>
            <person name="Wu L."/>
            <person name="Ma J."/>
        </authorList>
    </citation>
    <scope>NUCLEOTIDE SEQUENCE [LARGE SCALE GENOMIC DNA]</scope>
    <source>
        <strain evidence="3">CGMCC 1.12791</strain>
    </source>
</reference>
<name>A0ABQ3HJ04_9ACTN</name>
<proteinExistence type="predicted"/>
<gene>
    <name evidence="2" type="ORF">GCM10011376_18660</name>
</gene>